<sequence length="204" mass="22487">MRTKTVLIFWNLVIVSVLVFPTSGNERDENCIETMSTCQPEREKLSSASLTNKTIELCSALQVYSDCMTPRVDECPGEAMRAFSVVISTYTREPYNCHLRGSQHPETAKEESKKQDSNAINPSAHGADDDNHSQQEPYAVDVLEPIPKEAETSHGGADETVTRTTTAAHIGPTKKAFSPSNSAARTSLTIFVTVISFLHLFLYC</sequence>
<reference evidence="4" key="1">
    <citation type="submission" date="2025-08" db="UniProtKB">
        <authorList>
            <consortium name="RefSeq"/>
        </authorList>
    </citation>
    <scope>IDENTIFICATION</scope>
</reference>
<dbReference type="RefSeq" id="XP_055898970.1">
    <property type="nucleotide sequence ID" value="XM_056042995.1"/>
</dbReference>
<evidence type="ECO:0000313" key="3">
    <source>
        <dbReference type="Proteomes" id="UP001165740"/>
    </source>
</evidence>
<evidence type="ECO:0000256" key="2">
    <source>
        <dbReference type="SAM" id="SignalP"/>
    </source>
</evidence>
<dbReference type="Proteomes" id="UP001165740">
    <property type="component" value="Chromosome 10"/>
</dbReference>
<gene>
    <name evidence="4" type="primary">LOC129928501</name>
</gene>
<organism evidence="3 4">
    <name type="scientific">Biomphalaria glabrata</name>
    <name type="common">Bloodfluke planorb</name>
    <name type="synonym">Freshwater snail</name>
    <dbReference type="NCBI Taxonomy" id="6526"/>
    <lineage>
        <taxon>Eukaryota</taxon>
        <taxon>Metazoa</taxon>
        <taxon>Spiralia</taxon>
        <taxon>Lophotrochozoa</taxon>
        <taxon>Mollusca</taxon>
        <taxon>Gastropoda</taxon>
        <taxon>Heterobranchia</taxon>
        <taxon>Euthyneura</taxon>
        <taxon>Panpulmonata</taxon>
        <taxon>Hygrophila</taxon>
        <taxon>Lymnaeoidea</taxon>
        <taxon>Planorbidae</taxon>
        <taxon>Biomphalaria</taxon>
    </lineage>
</organism>
<evidence type="ECO:0000256" key="1">
    <source>
        <dbReference type="SAM" id="MobiDB-lite"/>
    </source>
</evidence>
<protein>
    <submittedName>
        <fullName evidence="4">Uncharacterized protein LOC129928501</fullName>
    </submittedName>
</protein>
<keyword evidence="2" id="KW-0732">Signal</keyword>
<feature type="signal peptide" evidence="2">
    <location>
        <begin position="1"/>
        <end position="24"/>
    </location>
</feature>
<dbReference type="AlphaFoldDB" id="A0A9W3BHR6"/>
<feature type="region of interest" description="Disordered" evidence="1">
    <location>
        <begin position="150"/>
        <end position="180"/>
    </location>
</feature>
<feature type="compositionally biased region" description="Basic and acidic residues" evidence="1">
    <location>
        <begin position="150"/>
        <end position="161"/>
    </location>
</feature>
<keyword evidence="3" id="KW-1185">Reference proteome</keyword>
<feature type="chain" id="PRO_5040740985" evidence="2">
    <location>
        <begin position="25"/>
        <end position="204"/>
    </location>
</feature>
<feature type="region of interest" description="Disordered" evidence="1">
    <location>
        <begin position="96"/>
        <end position="133"/>
    </location>
</feature>
<evidence type="ECO:0000313" key="4">
    <source>
        <dbReference type="RefSeq" id="XP_055898970.1"/>
    </source>
</evidence>
<feature type="compositionally biased region" description="Basic and acidic residues" evidence="1">
    <location>
        <begin position="106"/>
        <end position="116"/>
    </location>
</feature>
<dbReference type="GeneID" id="129928501"/>
<dbReference type="OrthoDB" id="10591661at2759"/>
<accession>A0A9W3BHR6</accession>
<name>A0A9W3BHR6_BIOGL</name>
<proteinExistence type="predicted"/>